<dbReference type="Proteomes" id="UP000277928">
    <property type="component" value="Unassembled WGS sequence"/>
</dbReference>
<dbReference type="PANTHER" id="PTHR37431">
    <property type="entry name" value="PROTEIN CBG06927"/>
    <property type="match status" value="1"/>
</dbReference>
<evidence type="ECO:0000313" key="2">
    <source>
        <dbReference type="Proteomes" id="UP000277928"/>
    </source>
</evidence>
<dbReference type="AlphaFoldDB" id="A0A3P6SYY5"/>
<gene>
    <name evidence="1" type="ORF">NLS_LOCUS3173</name>
</gene>
<organism evidence="1 2">
    <name type="scientific">Litomosoides sigmodontis</name>
    <name type="common">Filarial nematode worm</name>
    <dbReference type="NCBI Taxonomy" id="42156"/>
    <lineage>
        <taxon>Eukaryota</taxon>
        <taxon>Metazoa</taxon>
        <taxon>Ecdysozoa</taxon>
        <taxon>Nematoda</taxon>
        <taxon>Chromadorea</taxon>
        <taxon>Rhabditida</taxon>
        <taxon>Spirurina</taxon>
        <taxon>Spiruromorpha</taxon>
        <taxon>Filarioidea</taxon>
        <taxon>Onchocercidae</taxon>
        <taxon>Litomosoides</taxon>
    </lineage>
</organism>
<dbReference type="OrthoDB" id="5819415at2759"/>
<sequence length="200" mass="22243">MTAPTVGLRKNFESAKAFQKKTDKVVFSHLARPYEMRATGCSWHKMFLAAVLLVEGSLNSAATAGSDSVRNRLPSSAPKCTPIFDYVMQGRSIFRELCDVCANFKVGRQYFSCSSVSLEAVNASYGYMCGEGYKLSERYATCFAEVETDNKYLECRDEASAAMTIAQEAKIPNNYSQYFEVTLDSLRVTMTICDLQNALL</sequence>
<accession>A0A3P6SYY5</accession>
<proteinExistence type="predicted"/>
<evidence type="ECO:0008006" key="3">
    <source>
        <dbReference type="Google" id="ProtNLM"/>
    </source>
</evidence>
<reference evidence="1 2" key="1">
    <citation type="submission" date="2018-08" db="EMBL/GenBank/DDBJ databases">
        <authorList>
            <person name="Laetsch R D."/>
            <person name="Stevens L."/>
            <person name="Kumar S."/>
            <person name="Blaxter L. M."/>
        </authorList>
    </citation>
    <scope>NUCLEOTIDE SEQUENCE [LARGE SCALE GENOMIC DNA]</scope>
</reference>
<keyword evidence="2" id="KW-1185">Reference proteome</keyword>
<protein>
    <recommendedName>
        <fullName evidence="3">DUF19 domain-containing protein</fullName>
    </recommendedName>
</protein>
<dbReference type="EMBL" id="UYRX01000165">
    <property type="protein sequence ID" value="VDK76119.1"/>
    <property type="molecule type" value="Genomic_DNA"/>
</dbReference>
<evidence type="ECO:0000313" key="1">
    <source>
        <dbReference type="EMBL" id="VDK76119.1"/>
    </source>
</evidence>
<dbReference type="PANTHER" id="PTHR37431:SF6">
    <property type="entry name" value="PROTEIN CBG06927"/>
    <property type="match status" value="1"/>
</dbReference>
<name>A0A3P6SYY5_LITSI</name>